<sequence length="300" mass="32243">MTALPQGVHLGVSPLSWSNDVLHDLGADIPVETCLTEAAQAGYAGVELGRKFPRDAKNLRPRLAAHDLSLVSGWYSGELAERSLDAEIHAVHAHASLLRDMGCSVLVYGEVAMMTGDAPLDVGMSTRTLMPRAAIAAYALRLTAFAIHLRDTYGLKLAYHHHLMMVAETLPEIQALMSACGTQVGLLLDTGHAAAAGFEYTDLIDGFADRITHIHLKDVRRDVMAAVRAGDLSFNGGVRAGMFTVPGDGCLDFAPLTRFVRESGYRGWLVIEAEQDPEKAPPLAAVTRGRNAILSAFQDS</sequence>
<organism evidence="1 2">
    <name type="scientific">Celeribacter marinus</name>
    <dbReference type="NCBI Taxonomy" id="1397108"/>
    <lineage>
        <taxon>Bacteria</taxon>
        <taxon>Pseudomonadati</taxon>
        <taxon>Pseudomonadota</taxon>
        <taxon>Alphaproteobacteria</taxon>
        <taxon>Rhodobacterales</taxon>
        <taxon>Roseobacteraceae</taxon>
        <taxon>Celeribacter</taxon>
    </lineage>
</organism>
<keyword evidence="1" id="KW-0456">Lyase</keyword>
<reference evidence="2" key="1">
    <citation type="submission" date="2015-05" db="EMBL/GenBank/DDBJ databases">
        <authorList>
            <person name="Oh H.-M."/>
            <person name="Yang J.-A."/>
            <person name="Cho J.-C."/>
            <person name="Kang I."/>
        </authorList>
    </citation>
    <scope>NUCLEOTIDE SEQUENCE [LARGE SCALE GENOMIC DNA]</scope>
    <source>
        <strain evidence="2">IMCC 12053</strain>
    </source>
</reference>
<dbReference type="PANTHER" id="PTHR12110">
    <property type="entry name" value="HYDROXYPYRUVATE ISOMERASE"/>
    <property type="match status" value="1"/>
</dbReference>
<dbReference type="STRING" id="1397108.IMCC12053_2622"/>
<proteinExistence type="predicted"/>
<accession>A0A0P0A1E8</accession>
<dbReference type="RefSeq" id="WP_062219635.1">
    <property type="nucleotide sequence ID" value="NZ_CBFHKW010000034.1"/>
</dbReference>
<dbReference type="EC" id="4.2.1.44" evidence="1"/>
<dbReference type="Proteomes" id="UP000064920">
    <property type="component" value="Chromosome"/>
</dbReference>
<gene>
    <name evidence="1" type="ORF">IMCC12053_2622</name>
</gene>
<evidence type="ECO:0000313" key="1">
    <source>
        <dbReference type="EMBL" id="ALI56569.1"/>
    </source>
</evidence>
<dbReference type="InterPro" id="IPR030823">
    <property type="entry name" value="IolE/MocC"/>
</dbReference>
<protein>
    <submittedName>
        <fullName evidence="1">Inosose dehydratase</fullName>
        <ecNumber evidence="1">4.2.1.44</ecNumber>
    </submittedName>
</protein>
<dbReference type="PANTHER" id="PTHR12110:SF41">
    <property type="entry name" value="INOSOSE DEHYDRATASE"/>
    <property type="match status" value="1"/>
</dbReference>
<dbReference type="OrthoDB" id="9804047at2"/>
<name>A0A0P0A1E8_9RHOB</name>
<dbReference type="InterPro" id="IPR050312">
    <property type="entry name" value="IolE/XylAMocC-like"/>
</dbReference>
<keyword evidence="2" id="KW-1185">Reference proteome</keyword>
<dbReference type="KEGG" id="cmar:IMCC12053_2622"/>
<dbReference type="InterPro" id="IPR036237">
    <property type="entry name" value="Xyl_isomerase-like_sf"/>
</dbReference>
<dbReference type="Gene3D" id="3.20.20.150">
    <property type="entry name" value="Divalent-metal-dependent TIM barrel enzymes"/>
    <property type="match status" value="1"/>
</dbReference>
<dbReference type="EMBL" id="CP012023">
    <property type="protein sequence ID" value="ALI56569.1"/>
    <property type="molecule type" value="Genomic_DNA"/>
</dbReference>
<dbReference type="GO" id="GO:0050114">
    <property type="term" value="F:myo-inosose-2 dehydratase activity"/>
    <property type="evidence" value="ECO:0007669"/>
    <property type="project" value="UniProtKB-EC"/>
</dbReference>
<dbReference type="NCBIfam" id="TIGR04379">
    <property type="entry name" value="myo_inos_iolE"/>
    <property type="match status" value="1"/>
</dbReference>
<dbReference type="InterPro" id="IPR013022">
    <property type="entry name" value="Xyl_isomerase-like_TIM-brl"/>
</dbReference>
<dbReference type="AlphaFoldDB" id="A0A0P0A1E8"/>
<dbReference type="Pfam" id="PF01261">
    <property type="entry name" value="AP_endonuc_2"/>
    <property type="match status" value="1"/>
</dbReference>
<dbReference type="SUPFAM" id="SSF51658">
    <property type="entry name" value="Xylose isomerase-like"/>
    <property type="match status" value="1"/>
</dbReference>
<evidence type="ECO:0000313" key="2">
    <source>
        <dbReference type="Proteomes" id="UP000064920"/>
    </source>
</evidence>
<dbReference type="PATRIC" id="fig|1397108.4.peg.2681"/>